<organism evidence="2 3">
    <name type="scientific">Scleroderma citrinum Foug A</name>
    <dbReference type="NCBI Taxonomy" id="1036808"/>
    <lineage>
        <taxon>Eukaryota</taxon>
        <taxon>Fungi</taxon>
        <taxon>Dikarya</taxon>
        <taxon>Basidiomycota</taxon>
        <taxon>Agaricomycotina</taxon>
        <taxon>Agaricomycetes</taxon>
        <taxon>Agaricomycetidae</taxon>
        <taxon>Boletales</taxon>
        <taxon>Sclerodermatineae</taxon>
        <taxon>Sclerodermataceae</taxon>
        <taxon>Scleroderma</taxon>
    </lineage>
</organism>
<dbReference type="InterPro" id="IPR006073">
    <property type="entry name" value="GTP-bd"/>
</dbReference>
<dbReference type="AlphaFoldDB" id="A0A0C3AV60"/>
<dbReference type="HOGENOM" id="CLU_023805_1_1_1"/>
<proteinExistence type="predicted"/>
<dbReference type="EMBL" id="KN822008">
    <property type="protein sequence ID" value="KIM68847.1"/>
    <property type="molecule type" value="Genomic_DNA"/>
</dbReference>
<evidence type="ECO:0000259" key="1">
    <source>
        <dbReference type="Pfam" id="PF01926"/>
    </source>
</evidence>
<sequence>FRILVIGRSNAGKTTLLQRVCNTTELPDIFNTKGEKVKSSVGDMYCTNYAQRGCHNIEDELIFQSNPGFIFHDSQGFETGSVNELNLMKDFVADRAATMKFERRIHVIWYCFSMADYERPILAAEEKFFNECNTGNVPVVAVLTKADALKVPALNQYMREKGLTMREAIPNVGEMMAQMLSRLRARIESQLSGCKHPPKAYVTMACMNQEDADCGPLLKCTTEALDDVELQKLVISTQQVNIGLNIEYAIKR</sequence>
<protein>
    <recommendedName>
        <fullName evidence="1">G domain-containing protein</fullName>
    </recommendedName>
</protein>
<dbReference type="Proteomes" id="UP000053989">
    <property type="component" value="Unassembled WGS sequence"/>
</dbReference>
<name>A0A0C3AV60_9AGAM</name>
<dbReference type="STRING" id="1036808.A0A0C3AV60"/>
<reference evidence="2 3" key="1">
    <citation type="submission" date="2014-04" db="EMBL/GenBank/DDBJ databases">
        <authorList>
            <consortium name="DOE Joint Genome Institute"/>
            <person name="Kuo A."/>
            <person name="Kohler A."/>
            <person name="Nagy L.G."/>
            <person name="Floudas D."/>
            <person name="Copeland A."/>
            <person name="Barry K.W."/>
            <person name="Cichocki N."/>
            <person name="Veneault-Fourrey C."/>
            <person name="LaButti K."/>
            <person name="Lindquist E.A."/>
            <person name="Lipzen A."/>
            <person name="Lundell T."/>
            <person name="Morin E."/>
            <person name="Murat C."/>
            <person name="Sun H."/>
            <person name="Tunlid A."/>
            <person name="Henrissat B."/>
            <person name="Grigoriev I.V."/>
            <person name="Hibbett D.S."/>
            <person name="Martin F."/>
            <person name="Nordberg H.P."/>
            <person name="Cantor M.N."/>
            <person name="Hua S.X."/>
        </authorList>
    </citation>
    <scope>NUCLEOTIDE SEQUENCE [LARGE SCALE GENOMIC DNA]</scope>
    <source>
        <strain evidence="2 3">Foug A</strain>
    </source>
</reference>
<gene>
    <name evidence="2" type="ORF">SCLCIDRAFT_104544</name>
</gene>
<dbReference type="Gene3D" id="3.40.50.300">
    <property type="entry name" value="P-loop containing nucleotide triphosphate hydrolases"/>
    <property type="match status" value="1"/>
</dbReference>
<dbReference type="InterPro" id="IPR027417">
    <property type="entry name" value="P-loop_NTPase"/>
</dbReference>
<feature type="non-terminal residue" evidence="2">
    <location>
        <position position="1"/>
    </location>
</feature>
<dbReference type="GO" id="GO:0005525">
    <property type="term" value="F:GTP binding"/>
    <property type="evidence" value="ECO:0007669"/>
    <property type="project" value="InterPro"/>
</dbReference>
<dbReference type="SUPFAM" id="SSF52540">
    <property type="entry name" value="P-loop containing nucleoside triphosphate hydrolases"/>
    <property type="match status" value="1"/>
</dbReference>
<accession>A0A0C3AV60</accession>
<evidence type="ECO:0000313" key="2">
    <source>
        <dbReference type="EMBL" id="KIM68847.1"/>
    </source>
</evidence>
<dbReference type="InParanoid" id="A0A0C3AV60"/>
<keyword evidence="3" id="KW-1185">Reference proteome</keyword>
<dbReference type="PRINTS" id="PR00449">
    <property type="entry name" value="RASTRNSFRMNG"/>
</dbReference>
<feature type="domain" description="G" evidence="1">
    <location>
        <begin position="2"/>
        <end position="144"/>
    </location>
</feature>
<dbReference type="OrthoDB" id="59699at2759"/>
<evidence type="ECO:0000313" key="3">
    <source>
        <dbReference type="Proteomes" id="UP000053989"/>
    </source>
</evidence>
<dbReference type="Pfam" id="PF01926">
    <property type="entry name" value="MMR_HSR1"/>
    <property type="match status" value="1"/>
</dbReference>
<reference evidence="3" key="2">
    <citation type="submission" date="2015-01" db="EMBL/GenBank/DDBJ databases">
        <title>Evolutionary Origins and Diversification of the Mycorrhizal Mutualists.</title>
        <authorList>
            <consortium name="DOE Joint Genome Institute"/>
            <consortium name="Mycorrhizal Genomics Consortium"/>
            <person name="Kohler A."/>
            <person name="Kuo A."/>
            <person name="Nagy L.G."/>
            <person name="Floudas D."/>
            <person name="Copeland A."/>
            <person name="Barry K.W."/>
            <person name="Cichocki N."/>
            <person name="Veneault-Fourrey C."/>
            <person name="LaButti K."/>
            <person name="Lindquist E.A."/>
            <person name="Lipzen A."/>
            <person name="Lundell T."/>
            <person name="Morin E."/>
            <person name="Murat C."/>
            <person name="Riley R."/>
            <person name="Ohm R."/>
            <person name="Sun H."/>
            <person name="Tunlid A."/>
            <person name="Henrissat B."/>
            <person name="Grigoriev I.V."/>
            <person name="Hibbett D.S."/>
            <person name="Martin F."/>
        </authorList>
    </citation>
    <scope>NUCLEOTIDE SEQUENCE [LARGE SCALE GENOMIC DNA]</scope>
    <source>
        <strain evidence="3">Foug A</strain>
    </source>
</reference>